<geneLocation type="plasmid" evidence="9 10">
    <name>pPP1</name>
</geneLocation>
<dbReference type="Gene3D" id="2.170.130.10">
    <property type="entry name" value="TonB-dependent receptor, plug domain"/>
    <property type="match status" value="1"/>
</dbReference>
<dbReference type="NCBIfam" id="TIGR04057">
    <property type="entry name" value="SusC_RagA_signa"/>
    <property type="match status" value="1"/>
</dbReference>
<gene>
    <name evidence="9" type="ORF">PEPS_32660</name>
</gene>
<dbReference type="EMBL" id="AP025293">
    <property type="protein sequence ID" value="BDD00986.1"/>
    <property type="molecule type" value="Genomic_DNA"/>
</dbReference>
<dbReference type="SUPFAM" id="SSF49464">
    <property type="entry name" value="Carboxypeptidase regulatory domain-like"/>
    <property type="match status" value="1"/>
</dbReference>
<dbReference type="Gene3D" id="2.60.40.1120">
    <property type="entry name" value="Carboxypeptidase-like, regulatory domain"/>
    <property type="match status" value="1"/>
</dbReference>
<dbReference type="InterPro" id="IPR039426">
    <property type="entry name" value="TonB-dep_rcpt-like"/>
</dbReference>
<evidence type="ECO:0000259" key="8">
    <source>
        <dbReference type="Pfam" id="PF07715"/>
    </source>
</evidence>
<dbReference type="InterPro" id="IPR037066">
    <property type="entry name" value="Plug_dom_sf"/>
</dbReference>
<organism evidence="9 10">
    <name type="scientific">Persicobacter psychrovividus</name>
    <dbReference type="NCBI Taxonomy" id="387638"/>
    <lineage>
        <taxon>Bacteria</taxon>
        <taxon>Pseudomonadati</taxon>
        <taxon>Bacteroidota</taxon>
        <taxon>Cytophagia</taxon>
        <taxon>Cytophagales</taxon>
        <taxon>Persicobacteraceae</taxon>
        <taxon>Persicobacter</taxon>
    </lineage>
</organism>
<dbReference type="InterPro" id="IPR012910">
    <property type="entry name" value="Plug_dom"/>
</dbReference>
<dbReference type="InterPro" id="IPR023997">
    <property type="entry name" value="TonB-dep_OMP_SusC/RagA_CS"/>
</dbReference>
<evidence type="ECO:0000256" key="1">
    <source>
        <dbReference type="ARBA" id="ARBA00004571"/>
    </source>
</evidence>
<name>A0ABM7VJ17_9BACT</name>
<keyword evidence="4 7" id="KW-0812">Transmembrane</keyword>
<feature type="domain" description="TonB-dependent receptor plug" evidence="8">
    <location>
        <begin position="124"/>
        <end position="232"/>
    </location>
</feature>
<keyword evidence="5 7" id="KW-0472">Membrane</keyword>
<evidence type="ECO:0000256" key="6">
    <source>
        <dbReference type="ARBA" id="ARBA00023237"/>
    </source>
</evidence>
<evidence type="ECO:0000256" key="2">
    <source>
        <dbReference type="ARBA" id="ARBA00022448"/>
    </source>
</evidence>
<comment type="subcellular location">
    <subcellularLocation>
        <location evidence="1 7">Cell outer membrane</location>
        <topology evidence="1 7">Multi-pass membrane protein</topology>
    </subcellularLocation>
</comment>
<dbReference type="RefSeq" id="WP_332921997.1">
    <property type="nucleotide sequence ID" value="NZ_AP025293.1"/>
</dbReference>
<dbReference type="InterPro" id="IPR008969">
    <property type="entry name" value="CarboxyPept-like_regulatory"/>
</dbReference>
<dbReference type="NCBIfam" id="TIGR04056">
    <property type="entry name" value="OMP_RagA_SusC"/>
    <property type="match status" value="1"/>
</dbReference>
<evidence type="ECO:0000313" key="10">
    <source>
        <dbReference type="Proteomes" id="UP001354989"/>
    </source>
</evidence>
<dbReference type="InterPro" id="IPR023996">
    <property type="entry name" value="TonB-dep_OMP_SusC/RagA"/>
</dbReference>
<keyword evidence="6 7" id="KW-0998">Cell outer membrane</keyword>
<dbReference type="Pfam" id="PF07715">
    <property type="entry name" value="Plug"/>
    <property type="match status" value="1"/>
</dbReference>
<keyword evidence="10" id="KW-1185">Reference proteome</keyword>
<dbReference type="Pfam" id="PF13715">
    <property type="entry name" value="CarbopepD_reg_2"/>
    <property type="match status" value="1"/>
</dbReference>
<dbReference type="PROSITE" id="PS52016">
    <property type="entry name" value="TONB_DEPENDENT_REC_3"/>
    <property type="match status" value="1"/>
</dbReference>
<evidence type="ECO:0000256" key="3">
    <source>
        <dbReference type="ARBA" id="ARBA00022452"/>
    </source>
</evidence>
<dbReference type="SUPFAM" id="SSF56935">
    <property type="entry name" value="Porins"/>
    <property type="match status" value="1"/>
</dbReference>
<sequence length="1062" mass="118422">MITVLKSGWRILLVQCFLLSLIAQTPLFAQGEIRVTGTVISQDDNEPLPGVNIILKGTKTGTITDFEGNYTIMCNPKSILEFRFIGYGEKEEFVGTRTKIDVTMSSEVSELNEVVVVGYGTQKKSHLTGAISKVKNEKLDQLPTARIDDALAGQVSGVNIQMTNPEAGAAPTIQVRGVGSIGAGSSPAIVVDGVLVDSDYMAALDMNDVASIEVLKDASSAAIFGSRGGNGVIMITTKSGASGETKYTFNSFFGQKWVQKRADFRPTVAQNKANAEAYLADMDANRDDYIATGKFQSLDHFNTVYGKAQTTISRMDHMLDISQGNERDWQDEIFTGGNIQSYSLSAAGGSDNTTYHISGAYLNDQGVLLQDEYTKMNLRFKLKTKLNKKLELGVNFNPTREHKQVFPTSLHESLRQSSWLPIVHDAHSIQYVDRENFPNIAIGDYTQESHFNNFEVINEDGTVTTLPNVSVTNNSNPYANIMERDYQENTTRVYASTYLKYKIMKGLNFRSSLMANYRNRIRDYYTGTKATRNGEADARLQYRTYEDFRWVNDNYFTYDRSIKGGHDINAVVGMSFERGMYETTETIGTGFTNDAVRTMNAAGTIAYGDQIKTVETLHSVFSRFNYAYMDKYLVSFSMRTDGSSKFGQNYQYGIFPAGSFGWRMTEESFMRPLNWVSVLKPRISYGITGNNSINDYEALERMSPVGAVVGGNISSGYAPANIAMPDLRWEKQIEINPGIDYGFLGNRIYGSFEWYRRTASDLLLSQQIPSVTGFDQRIVNLGRVQNQGFEIELSGKPVQTEKIKWTITANLSTNENKLVNNGGVDSLTTIVDDKRAANWIAIQGMPISTFYGFKVDRTKGDNGNVPLEYLNEGFWPIGASSQRAYVQDLNGDGVIDDKDRTVLGSPYPTILWAVTNSFNIGRFDFMFMFQGSHGGLVRNIDPQYYEYQTMQGQRPNEAYMSAEDIATTQERIFTDDIIQDASFIALRSLNIGYTLPTSVVNRIGLNSARVYCSGSNLIYLMADNYTSFNPEGIRDEGPLNYGYQRGASPMPRSFTVGINVEF</sequence>
<accession>A0ABM7VJ17</accession>
<dbReference type="Gene3D" id="2.40.170.20">
    <property type="entry name" value="TonB-dependent receptor, beta-barrel domain"/>
    <property type="match status" value="1"/>
</dbReference>
<reference evidence="9 10" key="1">
    <citation type="submission" date="2021-12" db="EMBL/GenBank/DDBJ databases">
        <title>Genome sequencing of bacteria with rrn-lacking chromosome and rrn-plasmid.</title>
        <authorList>
            <person name="Anda M."/>
            <person name="Iwasaki W."/>
        </authorList>
    </citation>
    <scope>NUCLEOTIDE SEQUENCE [LARGE SCALE GENOMIC DNA]</scope>
    <source>
        <strain evidence="9 10">NBRC 101262</strain>
        <plasmid evidence="9 10">pPP1</plasmid>
    </source>
</reference>
<evidence type="ECO:0000313" key="9">
    <source>
        <dbReference type="EMBL" id="BDD00986.1"/>
    </source>
</evidence>
<evidence type="ECO:0000256" key="7">
    <source>
        <dbReference type="PROSITE-ProRule" id="PRU01360"/>
    </source>
</evidence>
<keyword evidence="3 7" id="KW-1134">Transmembrane beta strand</keyword>
<proteinExistence type="inferred from homology"/>
<keyword evidence="2 7" id="KW-0813">Transport</keyword>
<evidence type="ECO:0000256" key="5">
    <source>
        <dbReference type="ARBA" id="ARBA00023136"/>
    </source>
</evidence>
<comment type="similarity">
    <text evidence="7">Belongs to the TonB-dependent receptor family.</text>
</comment>
<keyword evidence="9" id="KW-0614">Plasmid</keyword>
<protein>
    <submittedName>
        <fullName evidence="9">SusC/RagA family TonB-linked outer membrane protein</fullName>
    </submittedName>
</protein>
<dbReference type="Proteomes" id="UP001354989">
    <property type="component" value="Plasmid pPP1"/>
</dbReference>
<dbReference type="InterPro" id="IPR036942">
    <property type="entry name" value="Beta-barrel_TonB_sf"/>
</dbReference>
<evidence type="ECO:0000256" key="4">
    <source>
        <dbReference type="ARBA" id="ARBA00022692"/>
    </source>
</evidence>